<dbReference type="KEGG" id="apre:CNX65_18945"/>
<keyword evidence="2" id="KW-1185">Reference proteome</keyword>
<sequence length="108" mass="12277">MGEQEMRRFVLEGLAEDERRAEQGKVPLLVEAEQQGRLSLLRTDDGRGLLLTGGGVAATEDEALVPFQRKAELLREEVERLADEATLRLLATVYQARVGWQEEWRTRV</sequence>
<dbReference type="RefSeq" id="WP_096494895.1">
    <property type="nucleotide sequence ID" value="NZ_CP023445.1"/>
</dbReference>
<reference evidence="1" key="1">
    <citation type="submission" date="2017-09" db="EMBL/GenBank/DDBJ databases">
        <title>Complete Genome Sequence of ansamitocin-producing Bacterium Actinosynnema pretiosum X47.</title>
        <authorList>
            <person name="Cao G."/>
            <person name="Zong G."/>
            <person name="Zhong C."/>
            <person name="Fu J."/>
        </authorList>
    </citation>
    <scope>NUCLEOTIDE SEQUENCE [LARGE SCALE GENOMIC DNA]</scope>
    <source>
        <strain evidence="1">X47</strain>
    </source>
</reference>
<proteinExistence type="predicted"/>
<dbReference type="Proteomes" id="UP000218505">
    <property type="component" value="Chromosome"/>
</dbReference>
<dbReference type="AlphaFoldDB" id="A0A290Z7V4"/>
<dbReference type="EMBL" id="CP023445">
    <property type="protein sequence ID" value="ATE55107.1"/>
    <property type="molecule type" value="Genomic_DNA"/>
</dbReference>
<evidence type="ECO:0000313" key="1">
    <source>
        <dbReference type="EMBL" id="ATE55107.1"/>
    </source>
</evidence>
<name>A0A290Z7V4_9PSEU</name>
<organism evidence="1 2">
    <name type="scientific">Actinosynnema pretiosum</name>
    <dbReference type="NCBI Taxonomy" id="42197"/>
    <lineage>
        <taxon>Bacteria</taxon>
        <taxon>Bacillati</taxon>
        <taxon>Actinomycetota</taxon>
        <taxon>Actinomycetes</taxon>
        <taxon>Pseudonocardiales</taxon>
        <taxon>Pseudonocardiaceae</taxon>
        <taxon>Actinosynnema</taxon>
    </lineage>
</organism>
<protein>
    <submittedName>
        <fullName evidence="1">Uncharacterized protein</fullName>
    </submittedName>
</protein>
<gene>
    <name evidence="1" type="ORF">CNX65_18945</name>
</gene>
<evidence type="ECO:0000313" key="2">
    <source>
        <dbReference type="Proteomes" id="UP000218505"/>
    </source>
</evidence>
<accession>A0A290Z7V4</accession>